<evidence type="ECO:0000256" key="3">
    <source>
        <dbReference type="ARBA" id="ARBA00004563"/>
    </source>
</evidence>
<dbReference type="Gene3D" id="2.60.40.3770">
    <property type="match status" value="1"/>
</dbReference>
<comment type="subcellular location">
    <subcellularLocation>
        <location evidence="1">Host Golgi apparatus membrane</location>
        <topology evidence="1">Single-pass type I membrane protein</topology>
    </subcellularLocation>
    <subcellularLocation>
        <location evidence="2">Host endoplasmic reticulum membrane</location>
        <topology evidence="2">Single-pass type I membrane protein</topology>
    </subcellularLocation>
    <subcellularLocation>
        <location evidence="3">Virion membrane</location>
        <topology evidence="3">Single-pass type I membrane protein</topology>
    </subcellularLocation>
</comment>
<evidence type="ECO:0000256" key="5">
    <source>
        <dbReference type="ARBA" id="ARBA00022506"/>
    </source>
</evidence>
<dbReference type="Gene3D" id="2.60.98.50">
    <property type="match status" value="3"/>
</dbReference>
<evidence type="ECO:0000256" key="10">
    <source>
        <dbReference type="ARBA" id="ARBA00022729"/>
    </source>
</evidence>
<proteinExistence type="inferred from homology"/>
<keyword evidence="15 24" id="KW-1133">Transmembrane helix</keyword>
<dbReference type="GO" id="GO:0019062">
    <property type="term" value="P:virion attachment to host cell"/>
    <property type="evidence" value="ECO:0007669"/>
    <property type="project" value="UniProtKB-KW"/>
</dbReference>
<organism evidence="29">
    <name type="scientific">Munguba virus</name>
    <dbReference type="NCBI Taxonomy" id="1048854"/>
    <lineage>
        <taxon>Viruses</taxon>
        <taxon>Riboviria</taxon>
        <taxon>Orthornavirae</taxon>
        <taxon>Negarnaviricota</taxon>
        <taxon>Polyploviricotina</taxon>
        <taxon>Bunyaviricetes</taxon>
        <taxon>Hareavirales</taxon>
        <taxon>Phenuiviridae</taxon>
        <taxon>Phlebovirus</taxon>
        <taxon>Phlebovirus mungubaense</taxon>
    </lineage>
</organism>
<evidence type="ECO:0000256" key="9">
    <source>
        <dbReference type="ARBA" id="ARBA00022692"/>
    </source>
</evidence>
<evidence type="ECO:0000256" key="16">
    <source>
        <dbReference type="ARBA" id="ARBA00023136"/>
    </source>
</evidence>
<dbReference type="GO" id="GO:0044167">
    <property type="term" value="C:host cell endoplasmic reticulum membrane"/>
    <property type="evidence" value="ECO:0007669"/>
    <property type="project" value="UniProtKB-SubCell"/>
</dbReference>
<evidence type="ECO:0000259" key="26">
    <source>
        <dbReference type="Pfam" id="PF07245"/>
    </source>
</evidence>
<dbReference type="Pfam" id="PF07246">
    <property type="entry name" value="Phlebovirus_NSM"/>
    <property type="match status" value="1"/>
</dbReference>
<evidence type="ECO:0000256" key="18">
    <source>
        <dbReference type="ARBA" id="ARBA00023180"/>
    </source>
</evidence>
<keyword evidence="12" id="KW-1040">Host Golgi apparatus</keyword>
<keyword evidence="10" id="KW-0732">Signal</keyword>
<evidence type="ECO:0000256" key="13">
    <source>
        <dbReference type="ARBA" id="ARBA00022844"/>
    </source>
</evidence>
<evidence type="ECO:0000256" key="23">
    <source>
        <dbReference type="SAM" id="Coils"/>
    </source>
</evidence>
<dbReference type="Pfam" id="PF07243">
    <property type="entry name" value="Phlebovirus_G1"/>
    <property type="match status" value="1"/>
</dbReference>
<evidence type="ECO:0000256" key="17">
    <source>
        <dbReference type="ARBA" id="ARBA00023157"/>
    </source>
</evidence>
<feature type="domain" description="Phlebovirus glycoprotein G2 C-terminal" evidence="28">
    <location>
        <begin position="1249"/>
        <end position="1416"/>
    </location>
</feature>
<dbReference type="GO" id="GO:0046718">
    <property type="term" value="P:symbiont entry into host cell"/>
    <property type="evidence" value="ECO:0007669"/>
    <property type="project" value="UniProtKB-KW"/>
</dbReference>
<feature type="domain" description="Phlebovirus glycoprotein G2 fusion" evidence="26">
    <location>
        <begin position="912"/>
        <end position="1216"/>
    </location>
</feature>
<keyword evidence="19" id="KW-1038">Host endoplasmic reticulum</keyword>
<comment type="similarity">
    <text evidence="22">Belongs to the phlebovirus envelope glycoprotein family.</text>
</comment>
<feature type="transmembrane region" description="Helical" evidence="24">
    <location>
        <begin position="804"/>
        <end position="826"/>
    </location>
</feature>
<keyword evidence="8" id="KW-1162">Viral penetration into host cytoplasm</keyword>
<keyword evidence="11" id="KW-1161">Viral attachment to host cell</keyword>
<keyword evidence="5" id="KW-1168">Fusion of virus membrane with host membrane</keyword>
<keyword evidence="7" id="KW-0945">Host-virus interaction</keyword>
<evidence type="ECO:0000256" key="15">
    <source>
        <dbReference type="ARBA" id="ARBA00022989"/>
    </source>
</evidence>
<keyword evidence="23" id="KW-0175">Coiled coil</keyword>
<dbReference type="GO" id="GO:0016020">
    <property type="term" value="C:membrane"/>
    <property type="evidence" value="ECO:0007669"/>
    <property type="project" value="InterPro"/>
</dbReference>
<reference evidence="29" key="1">
    <citation type="journal article" date="2017" name="J. Gen. Virol.">
        <title>Characterization of the Bujaru, Frijoles and Tapara antigenic complexes into the Sandfly Fever group and two unclassified phleboviruses from Brazil.</title>
        <authorList>
            <person name="Vasconcelos P.F."/>
            <person name="Nunes Neto J.P."/>
            <person name="de Souza W.M."/>
            <person name="Acrani G.O."/>
            <person name="Romeiro M.F."/>
            <person name="Fumagalli M.J."/>
            <person name="Vieira C.L."/>
            <person name="Medeiros D.B."/>
            <person name="de Lima J.A."/>
            <person name="de Lima C.P."/>
            <person name="Cardoso J.F."/>
            <person name="Rodrigues S.G."/>
            <person name="Figueiredo L.T."/>
            <person name="da Silva S.P."/>
            <person name="Tesh R."/>
            <person name="Nunes M.R."/>
            <person name="Vasconcelos P.F."/>
        </authorList>
    </citation>
    <scope>NUCLEOTIDE SEQUENCE</scope>
    <source>
        <strain evidence="29">BeAr389707</strain>
    </source>
</reference>
<evidence type="ECO:0000256" key="14">
    <source>
        <dbReference type="ARBA" id="ARBA00022870"/>
    </source>
</evidence>
<name>A0A1S5SHX5_9VIRU</name>
<dbReference type="GO" id="GO:0039654">
    <property type="term" value="P:fusion of virus membrane with host endosome membrane"/>
    <property type="evidence" value="ECO:0007669"/>
    <property type="project" value="UniProtKB-KW"/>
</dbReference>
<keyword evidence="9 24" id="KW-0812">Transmembrane</keyword>
<evidence type="ECO:0000256" key="22">
    <source>
        <dbReference type="ARBA" id="ARBA00033745"/>
    </source>
</evidence>
<evidence type="ECO:0000256" key="20">
    <source>
        <dbReference type="ARBA" id="ARBA00023296"/>
    </source>
</evidence>
<evidence type="ECO:0000256" key="19">
    <source>
        <dbReference type="ARBA" id="ARBA00023184"/>
    </source>
</evidence>
<keyword evidence="6" id="KW-1170">Fusion of virus membrane with host endosomal membrane</keyword>
<keyword evidence="20" id="KW-1160">Virus entry into host cell</keyword>
<dbReference type="Pfam" id="PF19019">
    <property type="entry name" value="Phlebo_G2_C"/>
    <property type="match status" value="1"/>
</dbReference>
<dbReference type="InterPro" id="IPR010826">
    <property type="entry name" value="Phlebovirus_G1"/>
</dbReference>
<evidence type="ECO:0000259" key="27">
    <source>
        <dbReference type="Pfam" id="PF07246"/>
    </source>
</evidence>
<keyword evidence="17" id="KW-1015">Disulfide bond</keyword>
<dbReference type="GO" id="GO:0055036">
    <property type="term" value="C:virion membrane"/>
    <property type="evidence" value="ECO:0007669"/>
    <property type="project" value="UniProtKB-SubCell"/>
</dbReference>
<protein>
    <recommendedName>
        <fullName evidence="4">Envelopment polyprotein</fullName>
    </recommendedName>
    <alternativeName>
        <fullName evidence="21">M polyprotein</fullName>
    </alternativeName>
</protein>
<dbReference type="InterPro" id="IPR043603">
    <property type="entry name" value="Phlebo_G2_C"/>
</dbReference>
<evidence type="ECO:0000256" key="8">
    <source>
        <dbReference type="ARBA" id="ARBA00022595"/>
    </source>
</evidence>
<feature type="coiled-coil region" evidence="23">
    <location>
        <begin position="159"/>
        <end position="327"/>
    </location>
</feature>
<evidence type="ECO:0000256" key="7">
    <source>
        <dbReference type="ARBA" id="ARBA00022581"/>
    </source>
</evidence>
<evidence type="ECO:0000259" key="25">
    <source>
        <dbReference type="Pfam" id="PF07243"/>
    </source>
</evidence>
<keyword evidence="13" id="KW-0946">Virion</keyword>
<keyword evidence="14" id="KW-1043">Host membrane</keyword>
<evidence type="ECO:0000256" key="24">
    <source>
        <dbReference type="SAM" id="Phobius"/>
    </source>
</evidence>
<dbReference type="InterPro" id="IPR009879">
    <property type="entry name" value="Phlebovirus_NSM"/>
</dbReference>
<evidence type="ECO:0000256" key="11">
    <source>
        <dbReference type="ARBA" id="ARBA00022804"/>
    </source>
</evidence>
<dbReference type="EMBL" id="KX611395">
    <property type="protein sequence ID" value="API68889.1"/>
    <property type="molecule type" value="Genomic_RNA"/>
</dbReference>
<evidence type="ECO:0000256" key="4">
    <source>
        <dbReference type="ARBA" id="ARBA00015294"/>
    </source>
</evidence>
<evidence type="ECO:0000256" key="1">
    <source>
        <dbReference type="ARBA" id="ARBA00004244"/>
    </source>
</evidence>
<evidence type="ECO:0000256" key="2">
    <source>
        <dbReference type="ARBA" id="ARBA00004482"/>
    </source>
</evidence>
<feature type="domain" description="Phlebovirus glycoprotein G1" evidence="25">
    <location>
        <begin position="380"/>
        <end position="906"/>
    </location>
</feature>
<accession>A0A1S5SHX5</accession>
<keyword evidence="16 24" id="KW-0472">Membrane</keyword>
<evidence type="ECO:0000256" key="6">
    <source>
        <dbReference type="ARBA" id="ARBA00022510"/>
    </source>
</evidence>
<evidence type="ECO:0000256" key="21">
    <source>
        <dbReference type="ARBA" id="ARBA00031199"/>
    </source>
</evidence>
<evidence type="ECO:0000259" key="28">
    <source>
        <dbReference type="Pfam" id="PF19019"/>
    </source>
</evidence>
<feature type="domain" description="Phlebovirus nonstructural NS-M" evidence="27">
    <location>
        <begin position="7"/>
        <end position="252"/>
    </location>
</feature>
<keyword evidence="18" id="KW-0325">Glycoprotein</keyword>
<dbReference type="GO" id="GO:0044178">
    <property type="term" value="C:host cell Golgi membrane"/>
    <property type="evidence" value="ECO:0007669"/>
    <property type="project" value="UniProtKB-SubCell"/>
</dbReference>
<dbReference type="InterPro" id="IPR009878">
    <property type="entry name" value="Phlebovirus_G2_fusion"/>
</dbReference>
<sequence>MFVGIFILLVTIVTESESLYKIQTSSERGKTEICLSNDVPTETLAYYWGLSVDESLRLDCSIGSPDNYKATSTKEIKNMIRLVQDSVSKLKFSCKNDDMGFTSSMAFDGLANTDSGTLIVSCKDGSTSGFVRVIGAPENKAVITALESDKRDEGAAERISELMQQIDSLRGELKNTLSNQDGLRESEQRAVKELEDLKEELKMKENLKSEDLAEYTKKIESQEALISKLEREISDLKKVRGDLRALSQKHKDSLQGRVESESRILDTSKKEREVLVSEMRILQEQKKAIEMELERARADSGRHQKASESLKERITQLEEDLKIETNGRNLKSLSQREDWGQSKERVASSSAYSTSTILPIITSVLLLASAVSAEFNQWEHAYNRPGEKRNYKLDSSDDASCQNIDYGSACAGFKYLLNQTQFPLFNSHIHKYNFLEAVDNQIISKDTSGICTLNNGAGVQKCVEYKAHIKSYCPQGFRGAHYIDNSGKLRGVMCPDQHELSDDCNFCLKITGSNVKKSSISLQDGFCQKGGEQLRGKEPVSKVYCRIGRKTIRQCSKFQTHFESVPFVIFDAGNKIYLDNLIMKNDEVLNDSAFLCYDYKGQLAGTNSAASSERAKASVKISECKTVDPSKTRICTGDAVFCTRHSCINEYPNAFCSVAPGSGPVRVYINGAWQTPKCVGFEVVKVLKEVKPPIQTSTQACAECLVDCLSGGISVKTTGKLISTATACSHGYCTSMTQEPSPDAIIPYPGGSHVVGGDISIHISNSAQEPGMNVKTHCPAHDGCSVIDCFFCYENLLNFHCHTIASSLILSVTVVGALSICFFILWKVLIALRIIPKYAKNPIMWIIKLLVWLLRRFQSYAIRKLNWINENINNDVEAQVAAPLGRIDLRPIPRNVLKSAMILSLLACATACSQNQIASSKITRCRAEGGKTICKYTGLINLKAGIIGSESCVVLKGNTDGQQSIIRIKTVSSQSLCREGSSFWTGQFSPICHSSRRCHLVGECKGDNCQSWNSSVTSKEFRSIINPEVMSENRCFEQCGGIGCSCFNVYPSCLFVRAEFRQVRKEAVKVFRCADWSHKIGFEIRSPGGAVEKIELGSMESKFFPWGSISLNLDADSETAHIPVTFLRSTNGGFALIDEVFPEQARKGFIGEIRCSSESAVASAHKSCLRAPDLIHYSPRMDVADCTTSLVDPFAAFLRGALPQSRNGKTYVSSIDKQTVQALSYSVVKADFVLNLDDFEVEFPEAQATCEVAFVNLTGCYSCNSGALACFSVQSSSETDVVLTSKEGGMMFGFSASTLRSVKCQIQHFDAPVIDSMLEYNCGGVSKTIRMKGHLVAQRMRSDLIKTGTSIIVNPVDTGMSVWGIFSGFTSWIGGPLKALGTTAAYVIISIIIILTMIAVIKRLFSAIISGILRKKTS</sequence>
<evidence type="ECO:0000256" key="12">
    <source>
        <dbReference type="ARBA" id="ARBA00022812"/>
    </source>
</evidence>
<feature type="transmembrane region" description="Helical" evidence="24">
    <location>
        <begin position="1384"/>
        <end position="1405"/>
    </location>
</feature>
<evidence type="ECO:0000313" key="29">
    <source>
        <dbReference type="EMBL" id="API68889.1"/>
    </source>
</evidence>
<dbReference type="Pfam" id="PF07245">
    <property type="entry name" value="Phlebovirus_G2"/>
    <property type="match status" value="1"/>
</dbReference>